<accession>A0ABV6VJC7</accession>
<dbReference type="InterPro" id="IPR009057">
    <property type="entry name" value="Homeodomain-like_sf"/>
</dbReference>
<protein>
    <recommendedName>
        <fullName evidence="3">Homeodomain-like domain-containing protein</fullName>
    </recommendedName>
</protein>
<proteinExistence type="predicted"/>
<dbReference type="SUPFAM" id="SSF46689">
    <property type="entry name" value="Homeodomain-like"/>
    <property type="match status" value="1"/>
</dbReference>
<evidence type="ECO:0000313" key="1">
    <source>
        <dbReference type="EMBL" id="MFC1413786.1"/>
    </source>
</evidence>
<organism evidence="1 2">
    <name type="scientific">Streptacidiphilus alkalitolerans</name>
    <dbReference type="NCBI Taxonomy" id="3342712"/>
    <lineage>
        <taxon>Bacteria</taxon>
        <taxon>Bacillati</taxon>
        <taxon>Actinomycetota</taxon>
        <taxon>Actinomycetes</taxon>
        <taxon>Kitasatosporales</taxon>
        <taxon>Streptomycetaceae</taxon>
        <taxon>Streptacidiphilus</taxon>
    </lineage>
</organism>
<sequence>MAMDEEADLRERAVALRRGGMSRRQIRDELRIWNNGTLNRLLEGEPPPEWTKRPNAKDDLRAKARELRTEGLTYDEIQEQLGVSKSSVSLWVRDLPRPPRRRSPQERRDHMQRICWGPLRERRDGERRAAKQAAASEIGELSDRELFVLGVGIYWSEGTKDKEYARRECVTLINSDAGLIAVYLAWLDLLAVDRSRLRFRVSIHESADVDAAQQAWAELVGLPVESLQRVNLKQHNPTTARYNTGADYKGCLIVKVLDGADLYRRIEGWWSGLVVEAKRRNP</sequence>
<dbReference type="Proteomes" id="UP001592582">
    <property type="component" value="Unassembled WGS sequence"/>
</dbReference>
<gene>
    <name evidence="1" type="ORF">ACEZDG_31445</name>
</gene>
<reference evidence="1 2" key="1">
    <citation type="submission" date="2024-09" db="EMBL/GenBank/DDBJ databases">
        <authorList>
            <person name="Lee S.D."/>
        </authorList>
    </citation>
    <scope>NUCLEOTIDE SEQUENCE [LARGE SCALE GENOMIC DNA]</scope>
    <source>
        <strain evidence="1 2">N1-1</strain>
    </source>
</reference>
<dbReference type="RefSeq" id="WP_380516245.1">
    <property type="nucleotide sequence ID" value="NZ_JBHEZX010000019.1"/>
</dbReference>
<comment type="caution">
    <text evidence="1">The sequence shown here is derived from an EMBL/GenBank/DDBJ whole genome shotgun (WGS) entry which is preliminary data.</text>
</comment>
<name>A0ABV6VJC7_9ACTN</name>
<dbReference type="Gene3D" id="1.10.10.60">
    <property type="entry name" value="Homeodomain-like"/>
    <property type="match status" value="1"/>
</dbReference>
<dbReference type="EMBL" id="JBHEZX010000019">
    <property type="protein sequence ID" value="MFC1413786.1"/>
    <property type="molecule type" value="Genomic_DNA"/>
</dbReference>
<evidence type="ECO:0000313" key="2">
    <source>
        <dbReference type="Proteomes" id="UP001592582"/>
    </source>
</evidence>
<evidence type="ECO:0008006" key="3">
    <source>
        <dbReference type="Google" id="ProtNLM"/>
    </source>
</evidence>
<keyword evidence="2" id="KW-1185">Reference proteome</keyword>